<evidence type="ECO:0000256" key="3">
    <source>
        <dbReference type="ARBA" id="ARBA00022737"/>
    </source>
</evidence>
<dbReference type="InterPro" id="IPR055414">
    <property type="entry name" value="LRR_R13L4/SHOC2-like"/>
</dbReference>
<dbReference type="FunFam" id="3.80.10.10:FF:000024">
    <property type="entry name" value="Somatic embryogenesis receptor kinase 1"/>
    <property type="match status" value="1"/>
</dbReference>
<dbReference type="GO" id="GO:0016301">
    <property type="term" value="F:kinase activity"/>
    <property type="evidence" value="ECO:0007669"/>
    <property type="project" value="UniProtKB-KW"/>
</dbReference>
<dbReference type="InterPro" id="IPR013210">
    <property type="entry name" value="LRR_N_plant-typ"/>
</dbReference>
<protein>
    <submittedName>
        <fullName evidence="7">Somatic embryogenesis receptor kinase 1</fullName>
    </submittedName>
</protein>
<proteinExistence type="predicted"/>
<dbReference type="AlphaFoldDB" id="A0A3L6FR24"/>
<keyword evidence="2 4" id="KW-0732">Signal</keyword>
<dbReference type="EMBL" id="NCVQ01000003">
    <property type="protein sequence ID" value="PWZ36913.1"/>
    <property type="molecule type" value="Genomic_DNA"/>
</dbReference>
<organism evidence="7 8">
    <name type="scientific">Zea mays</name>
    <name type="common">Maize</name>
    <dbReference type="NCBI Taxonomy" id="4577"/>
    <lineage>
        <taxon>Eukaryota</taxon>
        <taxon>Viridiplantae</taxon>
        <taxon>Streptophyta</taxon>
        <taxon>Embryophyta</taxon>
        <taxon>Tracheophyta</taxon>
        <taxon>Spermatophyta</taxon>
        <taxon>Magnoliopsida</taxon>
        <taxon>Liliopsida</taxon>
        <taxon>Poales</taxon>
        <taxon>Poaceae</taxon>
        <taxon>PACMAD clade</taxon>
        <taxon>Panicoideae</taxon>
        <taxon>Andropogonodae</taxon>
        <taxon>Andropogoneae</taxon>
        <taxon>Tripsacinae</taxon>
        <taxon>Zea</taxon>
    </lineage>
</organism>
<evidence type="ECO:0000256" key="2">
    <source>
        <dbReference type="ARBA" id="ARBA00022729"/>
    </source>
</evidence>
<accession>A0A3L6FR24</accession>
<feature type="domain" description="Disease resistance R13L4/SHOC-2-like LRR" evidence="6">
    <location>
        <begin position="83"/>
        <end position="223"/>
    </location>
</feature>
<keyword evidence="3" id="KW-0677">Repeat</keyword>
<evidence type="ECO:0000313" key="7">
    <source>
        <dbReference type="EMBL" id="PWZ36913.1"/>
    </source>
</evidence>
<dbReference type="PANTHER" id="PTHR47988">
    <property type="entry name" value="SOMATIC EMBRYOGENESIS RECEPTOR KINASE 1"/>
    <property type="match status" value="1"/>
</dbReference>
<keyword evidence="7" id="KW-0808">Transferase</keyword>
<evidence type="ECO:0000313" key="8">
    <source>
        <dbReference type="Proteomes" id="UP000251960"/>
    </source>
</evidence>
<dbReference type="Pfam" id="PF23598">
    <property type="entry name" value="LRR_14"/>
    <property type="match status" value="1"/>
</dbReference>
<feature type="domain" description="Leucine-rich repeat-containing N-terminal plant-type" evidence="5">
    <location>
        <begin position="25"/>
        <end position="64"/>
    </location>
</feature>
<dbReference type="Gene3D" id="3.80.10.10">
    <property type="entry name" value="Ribonuclease Inhibitor"/>
    <property type="match status" value="2"/>
</dbReference>
<dbReference type="ExpressionAtlas" id="A0A3L6FR24">
    <property type="expression patterns" value="baseline and differential"/>
</dbReference>
<gene>
    <name evidence="7" type="primary">SERK1_1</name>
    <name evidence="7" type="ORF">Zm00014a_036476</name>
</gene>
<dbReference type="Pfam" id="PF08263">
    <property type="entry name" value="LRRNT_2"/>
    <property type="match status" value="1"/>
</dbReference>
<evidence type="ECO:0000256" key="1">
    <source>
        <dbReference type="ARBA" id="ARBA00022614"/>
    </source>
</evidence>
<keyword evidence="7" id="KW-0675">Receptor</keyword>
<name>A0A3L6FR24_MAIZE</name>
<dbReference type="SUPFAM" id="SSF52058">
    <property type="entry name" value="L domain-like"/>
    <property type="match status" value="1"/>
</dbReference>
<keyword evidence="1" id="KW-0433">Leucine-rich repeat</keyword>
<sequence length="271" mass="29230">MAAGQFAAAGVLTGLLALATLASCNTDGDILYKQRLAWEDPNNVLQSWDPTLANPCTWFHVTCNLNNSVVRVDLGKAGISGPLLPDLGALESLQYMELFGNSLNGSIPSTLGNLTDLISLDLWDNLLTGPIPTTLGSISTLRYLRLYENNLTGPIPPSFGNLTSLLELKLHRNSLSGSIPASLGNIKSLQFLKLNENMLTGTVPSEVLSLVVVGNLTELNIARNNLDGTERSSGLRGTDVNVELSFDIDCGYPGHEDCMIWLEESWIKALF</sequence>
<feature type="signal peptide" evidence="4">
    <location>
        <begin position="1"/>
        <end position="24"/>
    </location>
</feature>
<comment type="caution">
    <text evidence="7">The sequence shown here is derived from an EMBL/GenBank/DDBJ whole genome shotgun (WGS) entry which is preliminary data.</text>
</comment>
<evidence type="ECO:0000259" key="6">
    <source>
        <dbReference type="Pfam" id="PF23598"/>
    </source>
</evidence>
<reference evidence="7 8" key="1">
    <citation type="journal article" date="2018" name="Nat. Genet.">
        <title>Extensive intraspecific gene order and gene structural variations between Mo17 and other maize genomes.</title>
        <authorList>
            <person name="Sun S."/>
            <person name="Zhou Y."/>
            <person name="Chen J."/>
            <person name="Shi J."/>
            <person name="Zhao H."/>
            <person name="Zhao H."/>
            <person name="Song W."/>
            <person name="Zhang M."/>
            <person name="Cui Y."/>
            <person name="Dong X."/>
            <person name="Liu H."/>
            <person name="Ma X."/>
            <person name="Jiao Y."/>
            <person name="Wang B."/>
            <person name="Wei X."/>
            <person name="Stein J.C."/>
            <person name="Glaubitz J.C."/>
            <person name="Lu F."/>
            <person name="Yu G."/>
            <person name="Liang C."/>
            <person name="Fengler K."/>
            <person name="Li B."/>
            <person name="Rafalski A."/>
            <person name="Schnable P.S."/>
            <person name="Ware D.H."/>
            <person name="Buckler E.S."/>
            <person name="Lai J."/>
        </authorList>
    </citation>
    <scope>NUCLEOTIDE SEQUENCE [LARGE SCALE GENOMIC DNA]</scope>
    <source>
        <strain evidence="8">cv. Missouri 17</strain>
        <tissue evidence="7">Seedling</tissue>
    </source>
</reference>
<evidence type="ECO:0000256" key="4">
    <source>
        <dbReference type="SAM" id="SignalP"/>
    </source>
</evidence>
<feature type="chain" id="PRO_5018258522" evidence="4">
    <location>
        <begin position="25"/>
        <end position="271"/>
    </location>
</feature>
<dbReference type="Proteomes" id="UP000251960">
    <property type="component" value="Chromosome 2"/>
</dbReference>
<keyword evidence="7" id="KW-0418">Kinase</keyword>
<evidence type="ECO:0000259" key="5">
    <source>
        <dbReference type="Pfam" id="PF08263"/>
    </source>
</evidence>
<dbReference type="InterPro" id="IPR032675">
    <property type="entry name" value="LRR_dom_sf"/>
</dbReference>